<proteinExistence type="predicted"/>
<keyword evidence="3" id="KW-1185">Reference proteome</keyword>
<feature type="region of interest" description="Disordered" evidence="1">
    <location>
        <begin position="90"/>
        <end position="129"/>
    </location>
</feature>
<evidence type="ECO:0000256" key="1">
    <source>
        <dbReference type="SAM" id="MobiDB-lite"/>
    </source>
</evidence>
<dbReference type="Proteomes" id="UP001295444">
    <property type="component" value="Chromosome 01"/>
</dbReference>
<evidence type="ECO:0000313" key="3">
    <source>
        <dbReference type="Proteomes" id="UP001295444"/>
    </source>
</evidence>
<evidence type="ECO:0000313" key="2">
    <source>
        <dbReference type="EMBL" id="CAH2223381.1"/>
    </source>
</evidence>
<name>A0AAD1VQ66_PELCU</name>
<dbReference type="EMBL" id="OW240912">
    <property type="protein sequence ID" value="CAH2223381.1"/>
    <property type="molecule type" value="Genomic_DNA"/>
</dbReference>
<organism evidence="2 3">
    <name type="scientific">Pelobates cultripes</name>
    <name type="common">Western spadefoot toad</name>
    <dbReference type="NCBI Taxonomy" id="61616"/>
    <lineage>
        <taxon>Eukaryota</taxon>
        <taxon>Metazoa</taxon>
        <taxon>Chordata</taxon>
        <taxon>Craniata</taxon>
        <taxon>Vertebrata</taxon>
        <taxon>Euteleostomi</taxon>
        <taxon>Amphibia</taxon>
        <taxon>Batrachia</taxon>
        <taxon>Anura</taxon>
        <taxon>Pelobatoidea</taxon>
        <taxon>Pelobatidae</taxon>
        <taxon>Pelobates</taxon>
    </lineage>
</organism>
<sequence length="129" mass="14137">MPEASTTLHETDPRRASKARAAEPSPAPPPPGRGGDPGPKSELRRLEEEAHEEHDAPVYGATMADGYTMLTLHHGVTHAHAAETLHWDTETSGMADPRLDPHGRQTCRWRTSPEPRIGWWSGGKQPPTL</sequence>
<feature type="compositionally biased region" description="Basic and acidic residues" evidence="1">
    <location>
        <begin position="39"/>
        <end position="56"/>
    </location>
</feature>
<protein>
    <submittedName>
        <fullName evidence="2">Uncharacterized protein</fullName>
    </submittedName>
</protein>
<accession>A0AAD1VQ66</accession>
<dbReference type="AlphaFoldDB" id="A0AAD1VQ66"/>
<reference evidence="2" key="1">
    <citation type="submission" date="2022-03" db="EMBL/GenBank/DDBJ databases">
        <authorList>
            <person name="Alioto T."/>
            <person name="Alioto T."/>
            <person name="Gomez Garrido J."/>
        </authorList>
    </citation>
    <scope>NUCLEOTIDE SEQUENCE</scope>
</reference>
<feature type="region of interest" description="Disordered" evidence="1">
    <location>
        <begin position="1"/>
        <end position="59"/>
    </location>
</feature>
<gene>
    <name evidence="2" type="ORF">PECUL_23A061807</name>
</gene>